<accession>A0AAV4FLG4</accession>
<evidence type="ECO:0000313" key="2">
    <source>
        <dbReference type="Proteomes" id="UP000762676"/>
    </source>
</evidence>
<evidence type="ECO:0000313" key="1">
    <source>
        <dbReference type="EMBL" id="GFR74143.1"/>
    </source>
</evidence>
<name>A0AAV4FLG4_9GAST</name>
<dbReference type="AlphaFoldDB" id="A0AAV4FLG4"/>
<keyword evidence="2" id="KW-1185">Reference proteome</keyword>
<organism evidence="1 2">
    <name type="scientific">Elysia marginata</name>
    <dbReference type="NCBI Taxonomy" id="1093978"/>
    <lineage>
        <taxon>Eukaryota</taxon>
        <taxon>Metazoa</taxon>
        <taxon>Spiralia</taxon>
        <taxon>Lophotrochozoa</taxon>
        <taxon>Mollusca</taxon>
        <taxon>Gastropoda</taxon>
        <taxon>Heterobranchia</taxon>
        <taxon>Euthyneura</taxon>
        <taxon>Panpulmonata</taxon>
        <taxon>Sacoglossa</taxon>
        <taxon>Placobranchoidea</taxon>
        <taxon>Plakobranchidae</taxon>
        <taxon>Elysia</taxon>
    </lineage>
</organism>
<comment type="caution">
    <text evidence="1">The sequence shown here is derived from an EMBL/GenBank/DDBJ whole genome shotgun (WGS) entry which is preliminary data.</text>
</comment>
<protein>
    <submittedName>
        <fullName evidence="1">Uncharacterized protein</fullName>
    </submittedName>
</protein>
<reference evidence="1 2" key="1">
    <citation type="journal article" date="2021" name="Elife">
        <title>Chloroplast acquisition without the gene transfer in kleptoplastic sea slugs, Plakobranchus ocellatus.</title>
        <authorList>
            <person name="Maeda T."/>
            <person name="Takahashi S."/>
            <person name="Yoshida T."/>
            <person name="Shimamura S."/>
            <person name="Takaki Y."/>
            <person name="Nagai Y."/>
            <person name="Toyoda A."/>
            <person name="Suzuki Y."/>
            <person name="Arimoto A."/>
            <person name="Ishii H."/>
            <person name="Satoh N."/>
            <person name="Nishiyama T."/>
            <person name="Hasebe M."/>
            <person name="Maruyama T."/>
            <person name="Minagawa J."/>
            <person name="Obokata J."/>
            <person name="Shigenobu S."/>
        </authorList>
    </citation>
    <scope>NUCLEOTIDE SEQUENCE [LARGE SCALE GENOMIC DNA]</scope>
</reference>
<dbReference type="Proteomes" id="UP000762676">
    <property type="component" value="Unassembled WGS sequence"/>
</dbReference>
<proteinExistence type="predicted"/>
<sequence>MFKQYKSPSYRYPKKRLGRVEEVWETPVEHMLPFKPYVRGMCAKHYVKERGARGTLPITNTHTITVKHRFLRRRFNSKHEVGCLKGKICNVRQEGKNEKAEEKHVER</sequence>
<dbReference type="EMBL" id="BMAT01011507">
    <property type="protein sequence ID" value="GFR74143.1"/>
    <property type="molecule type" value="Genomic_DNA"/>
</dbReference>
<gene>
    <name evidence="1" type="ORF">ElyMa_005748200</name>
</gene>